<proteinExistence type="predicted"/>
<feature type="non-terminal residue" evidence="2">
    <location>
        <position position="1"/>
    </location>
</feature>
<protein>
    <submittedName>
        <fullName evidence="2">Uncharacterized protein</fullName>
    </submittedName>
</protein>
<evidence type="ECO:0000313" key="3">
    <source>
        <dbReference type="Proteomes" id="UP001328107"/>
    </source>
</evidence>
<feature type="region of interest" description="Disordered" evidence="1">
    <location>
        <begin position="126"/>
        <end position="157"/>
    </location>
</feature>
<keyword evidence="3" id="KW-1185">Reference proteome</keyword>
<feature type="non-terminal residue" evidence="2">
    <location>
        <position position="206"/>
    </location>
</feature>
<dbReference type="Proteomes" id="UP001328107">
    <property type="component" value="Unassembled WGS sequence"/>
</dbReference>
<accession>A0AAN5I965</accession>
<dbReference type="EMBL" id="BTRK01000005">
    <property type="protein sequence ID" value="GMR55755.1"/>
    <property type="molecule type" value="Genomic_DNA"/>
</dbReference>
<evidence type="ECO:0000313" key="2">
    <source>
        <dbReference type="EMBL" id="GMR55755.1"/>
    </source>
</evidence>
<gene>
    <name evidence="2" type="ORF">PMAYCL1PPCAC_25950</name>
</gene>
<dbReference type="AlphaFoldDB" id="A0AAN5I965"/>
<organism evidence="2 3">
    <name type="scientific">Pristionchus mayeri</name>
    <dbReference type="NCBI Taxonomy" id="1317129"/>
    <lineage>
        <taxon>Eukaryota</taxon>
        <taxon>Metazoa</taxon>
        <taxon>Ecdysozoa</taxon>
        <taxon>Nematoda</taxon>
        <taxon>Chromadorea</taxon>
        <taxon>Rhabditida</taxon>
        <taxon>Rhabditina</taxon>
        <taxon>Diplogasteromorpha</taxon>
        <taxon>Diplogasteroidea</taxon>
        <taxon>Neodiplogasteridae</taxon>
        <taxon>Pristionchus</taxon>
    </lineage>
</organism>
<feature type="compositionally biased region" description="Basic and acidic residues" evidence="1">
    <location>
        <begin position="139"/>
        <end position="153"/>
    </location>
</feature>
<evidence type="ECO:0000256" key="1">
    <source>
        <dbReference type="SAM" id="MobiDB-lite"/>
    </source>
</evidence>
<sequence length="206" mass="22441">TEWHQITYGKPFLCFGGGVFDFGNITGCTLPDGSSKPFWYAWVVDTEVHQCKFQIKGNTITTYIDGIGCVHGTNTIWRGYIFDNGKEVKKCDLVGDKWMMRDLTTAEASAYLESKNVGGSSKVIGGSGGSGAGGSVVADTKDQKPQKPSKDAPNKPAPGMLINLSLKFQIFLQTIDPENIVSNVLNLLIAEQFHFVCQCADLFNLC</sequence>
<reference evidence="3" key="1">
    <citation type="submission" date="2022-10" db="EMBL/GenBank/DDBJ databases">
        <title>Genome assembly of Pristionchus species.</title>
        <authorList>
            <person name="Yoshida K."/>
            <person name="Sommer R.J."/>
        </authorList>
    </citation>
    <scope>NUCLEOTIDE SEQUENCE [LARGE SCALE GENOMIC DNA]</scope>
    <source>
        <strain evidence="3">RS5460</strain>
    </source>
</reference>
<name>A0AAN5I965_9BILA</name>
<comment type="caution">
    <text evidence="2">The sequence shown here is derived from an EMBL/GenBank/DDBJ whole genome shotgun (WGS) entry which is preliminary data.</text>
</comment>